<dbReference type="AlphaFoldDB" id="A0A1I5ULN6"/>
<dbReference type="SUPFAM" id="SSF53850">
    <property type="entry name" value="Periplasmic binding protein-like II"/>
    <property type="match status" value="1"/>
</dbReference>
<organism evidence="5 6">
    <name type="scientific">Roseivivax halotolerans</name>
    <dbReference type="NCBI Taxonomy" id="93684"/>
    <lineage>
        <taxon>Bacteria</taxon>
        <taxon>Pseudomonadati</taxon>
        <taxon>Pseudomonadota</taxon>
        <taxon>Alphaproteobacteria</taxon>
        <taxon>Rhodobacterales</taxon>
        <taxon>Roseobacteraceae</taxon>
        <taxon>Roseivivax</taxon>
    </lineage>
</organism>
<dbReference type="InterPro" id="IPR030678">
    <property type="entry name" value="Peptide/Ni-bd"/>
</dbReference>
<dbReference type="EMBL" id="FOXV01000001">
    <property type="protein sequence ID" value="SFP96223.1"/>
    <property type="molecule type" value="Genomic_DNA"/>
</dbReference>
<dbReference type="STRING" id="93684.SAMN05421853_10150"/>
<comment type="subcellular location">
    <subcellularLocation>
        <location evidence="1">Periplasm</location>
    </subcellularLocation>
</comment>
<protein>
    <submittedName>
        <fullName evidence="5">Microcin C transport system substrate-binding protein</fullName>
    </submittedName>
</protein>
<comment type="similarity">
    <text evidence="2">Belongs to the bacterial solute-binding protein 5 family.</text>
</comment>
<dbReference type="Gene3D" id="3.40.190.10">
    <property type="entry name" value="Periplasmic binding protein-like II"/>
    <property type="match status" value="1"/>
</dbReference>
<dbReference type="CDD" id="cd08497">
    <property type="entry name" value="MbnE-like"/>
    <property type="match status" value="1"/>
</dbReference>
<dbReference type="GO" id="GO:0043190">
    <property type="term" value="C:ATP-binding cassette (ABC) transporter complex"/>
    <property type="evidence" value="ECO:0007669"/>
    <property type="project" value="InterPro"/>
</dbReference>
<gene>
    <name evidence="5" type="ORF">SAMN05421853_10150</name>
</gene>
<evidence type="ECO:0000313" key="6">
    <source>
        <dbReference type="Proteomes" id="UP000243106"/>
    </source>
</evidence>
<name>A0A1I5ULN6_9RHOB</name>
<dbReference type="GO" id="GO:0030288">
    <property type="term" value="C:outer membrane-bounded periplasmic space"/>
    <property type="evidence" value="ECO:0007669"/>
    <property type="project" value="TreeGrafter"/>
</dbReference>
<dbReference type="PANTHER" id="PTHR30290">
    <property type="entry name" value="PERIPLASMIC BINDING COMPONENT OF ABC TRANSPORTER"/>
    <property type="match status" value="1"/>
</dbReference>
<dbReference type="PIRSF" id="PIRSF002741">
    <property type="entry name" value="MppA"/>
    <property type="match status" value="1"/>
</dbReference>
<evidence type="ECO:0000256" key="3">
    <source>
        <dbReference type="ARBA" id="ARBA00022729"/>
    </source>
</evidence>
<sequence length="644" mass="72768">MALIRRAQDDKSRSDAKVRREDRDRPLRLWLAGALVTGLALAATFASAQDTGEETITAHGVSSFGELKYGPDFEHFDYVNPDAPKGGEFSTWAFGTFDSLTPYTLRGNPAALSTVFYDSLMTGNLDEPDAMYGLVAESVEYPENREWAIFNMRPEATFRDGTPVTASDVVFSYNILVTEGRPSYRVSLKDFESVEALDDHRVKFTFNPDGPLRELLMTAAGLPILSEAYYADRDFAESSLEPPMGSGQYDLESVDAGRSVTYVRRDDYWGKDLPVNVGQNNFDRITIEYFADYTTAFEAFKGGAYLFRQEYQSRIWATSYNFPAVENGWVEVEVLPDGRPSGTQGFWFNLRRDKFQDPRVREAIGMAFNFQWSNESLFYGLYNRTDSFFENSDTLQAEGMPSEAELELLEPYRDQLPDSVFTEEAFSPAESSSTELADRRALREAGRLLNEAGWEVGDDGFRYKDGERFTISVLNDSPSFDRIINPYIENLNRLGIQADATRVDAAESLEREKRFDYDITTRRYAMSSTPGDELRGVFGSDNADVEGSNNVAGLANEAVDGLIQRIATAESREELEVATRALDRVLRALHIWVPQWYSGVHNIAYFDVFERPYEDTPPRFGIGEISIWWYSEEKAEALREAGAL</sequence>
<dbReference type="RefSeq" id="WP_093008801.1">
    <property type="nucleotide sequence ID" value="NZ_FOXV01000001.1"/>
</dbReference>
<dbReference type="InterPro" id="IPR039424">
    <property type="entry name" value="SBP_5"/>
</dbReference>
<keyword evidence="6" id="KW-1185">Reference proteome</keyword>
<dbReference type="Pfam" id="PF00496">
    <property type="entry name" value="SBP_bac_5"/>
    <property type="match status" value="1"/>
</dbReference>
<dbReference type="PANTHER" id="PTHR30290:SF64">
    <property type="entry name" value="ABC TRANSPORTER PERIPLASMIC BINDING PROTEIN"/>
    <property type="match status" value="1"/>
</dbReference>
<dbReference type="GO" id="GO:0042884">
    <property type="term" value="P:microcin transport"/>
    <property type="evidence" value="ECO:0007669"/>
    <property type="project" value="TreeGrafter"/>
</dbReference>
<reference evidence="6" key="1">
    <citation type="submission" date="2016-10" db="EMBL/GenBank/DDBJ databases">
        <authorList>
            <person name="Varghese N."/>
            <person name="Submissions S."/>
        </authorList>
    </citation>
    <scope>NUCLEOTIDE SEQUENCE [LARGE SCALE GENOMIC DNA]</scope>
    <source>
        <strain evidence="6">JCM 10271</strain>
    </source>
</reference>
<keyword evidence="3" id="KW-0732">Signal</keyword>
<accession>A0A1I5ULN6</accession>
<proteinExistence type="inferred from homology"/>
<dbReference type="GO" id="GO:0015833">
    <property type="term" value="P:peptide transport"/>
    <property type="evidence" value="ECO:0007669"/>
    <property type="project" value="TreeGrafter"/>
</dbReference>
<evidence type="ECO:0000256" key="2">
    <source>
        <dbReference type="ARBA" id="ARBA00005695"/>
    </source>
</evidence>
<evidence type="ECO:0000256" key="1">
    <source>
        <dbReference type="ARBA" id="ARBA00004418"/>
    </source>
</evidence>
<evidence type="ECO:0000313" key="5">
    <source>
        <dbReference type="EMBL" id="SFP96223.1"/>
    </source>
</evidence>
<dbReference type="GO" id="GO:1904680">
    <property type="term" value="F:peptide transmembrane transporter activity"/>
    <property type="evidence" value="ECO:0007669"/>
    <property type="project" value="TreeGrafter"/>
</dbReference>
<dbReference type="InterPro" id="IPR000914">
    <property type="entry name" value="SBP_5_dom"/>
</dbReference>
<dbReference type="Gene3D" id="3.10.105.10">
    <property type="entry name" value="Dipeptide-binding Protein, Domain 3"/>
    <property type="match status" value="1"/>
</dbReference>
<dbReference type="Proteomes" id="UP000243106">
    <property type="component" value="Unassembled WGS sequence"/>
</dbReference>
<evidence type="ECO:0000259" key="4">
    <source>
        <dbReference type="Pfam" id="PF00496"/>
    </source>
</evidence>
<feature type="domain" description="Solute-binding protein family 5" evidence="4">
    <location>
        <begin position="132"/>
        <end position="540"/>
    </location>
</feature>